<dbReference type="InterPro" id="IPR034015">
    <property type="entry name" value="M1_LTA4H"/>
</dbReference>
<gene>
    <name evidence="5" type="ORF">KEG57_47175</name>
</gene>
<keyword evidence="2" id="KW-0862">Zinc</keyword>
<dbReference type="PANTHER" id="PTHR45726">
    <property type="entry name" value="LEUKOTRIENE A-4 HYDROLASE"/>
    <property type="match status" value="1"/>
</dbReference>
<dbReference type="PANTHER" id="PTHR45726:SF3">
    <property type="entry name" value="LEUKOTRIENE A-4 HYDROLASE"/>
    <property type="match status" value="1"/>
</dbReference>
<feature type="domain" description="Peptidase M1 membrane alanine aminopeptidase" evidence="4">
    <location>
        <begin position="280"/>
        <end position="426"/>
    </location>
</feature>
<feature type="chain" id="PRO_5040780655" evidence="3">
    <location>
        <begin position="19"/>
        <end position="433"/>
    </location>
</feature>
<dbReference type="Gene3D" id="1.10.390.10">
    <property type="entry name" value="Neutral Protease Domain 2"/>
    <property type="match status" value="1"/>
</dbReference>
<dbReference type="GO" id="GO:0008270">
    <property type="term" value="F:zinc ion binding"/>
    <property type="evidence" value="ECO:0007669"/>
    <property type="project" value="InterPro"/>
</dbReference>
<dbReference type="Proteomes" id="UP001151081">
    <property type="component" value="Unassembled WGS sequence"/>
</dbReference>
<dbReference type="EMBL" id="JAGTJJ010000065">
    <property type="protein sequence ID" value="MDC3988141.1"/>
    <property type="molecule type" value="Genomic_DNA"/>
</dbReference>
<reference evidence="5 6" key="1">
    <citation type="submission" date="2021-04" db="EMBL/GenBank/DDBJ databases">
        <title>Genome analysis of Polyangium sp.</title>
        <authorList>
            <person name="Li Y."/>
            <person name="Wang J."/>
        </authorList>
    </citation>
    <scope>NUCLEOTIDE SEQUENCE [LARGE SCALE GENOMIC DNA]</scope>
    <source>
        <strain evidence="5 6">SDU14</strain>
    </source>
</reference>
<dbReference type="RefSeq" id="WP_272423392.1">
    <property type="nucleotide sequence ID" value="NZ_JAGTJJ010000065.1"/>
</dbReference>
<dbReference type="PROSITE" id="PS51257">
    <property type="entry name" value="PROKAR_LIPOPROTEIN"/>
    <property type="match status" value="1"/>
</dbReference>
<dbReference type="InterPro" id="IPR014782">
    <property type="entry name" value="Peptidase_M1_dom"/>
</dbReference>
<evidence type="ECO:0000313" key="6">
    <source>
        <dbReference type="Proteomes" id="UP001151081"/>
    </source>
</evidence>
<evidence type="ECO:0000256" key="3">
    <source>
        <dbReference type="SAM" id="SignalP"/>
    </source>
</evidence>
<evidence type="ECO:0000256" key="1">
    <source>
        <dbReference type="PIRSR" id="PIRSR634015-1"/>
    </source>
</evidence>
<evidence type="ECO:0000259" key="4">
    <source>
        <dbReference type="Pfam" id="PF01433"/>
    </source>
</evidence>
<feature type="active site" description="Proton donor" evidence="1">
    <location>
        <position position="367"/>
    </location>
</feature>
<keyword evidence="2" id="KW-0479">Metal-binding</keyword>
<dbReference type="SUPFAM" id="SSF55486">
    <property type="entry name" value="Metalloproteases ('zincins'), catalytic domain"/>
    <property type="match status" value="1"/>
</dbReference>
<name>A0A9X3XHJ3_9BACT</name>
<feature type="binding site" evidence="2">
    <location>
        <position position="304"/>
    </location>
    <ligand>
        <name>Zn(2+)</name>
        <dbReference type="ChEBI" id="CHEBI:29105"/>
        <note>catalytic</note>
    </ligand>
</feature>
<protein>
    <submittedName>
        <fullName evidence="5">Peptidase M1</fullName>
    </submittedName>
</protein>
<evidence type="ECO:0000256" key="2">
    <source>
        <dbReference type="PIRSR" id="PIRSR634015-3"/>
    </source>
</evidence>
<comment type="caution">
    <text evidence="5">The sequence shown here is derived from an EMBL/GenBank/DDBJ whole genome shotgun (WGS) entry which is preliminary data.</text>
</comment>
<keyword evidence="3" id="KW-0732">Signal</keyword>
<feature type="binding site" evidence="2">
    <location>
        <position position="281"/>
    </location>
    <ligand>
        <name>Zn(2+)</name>
        <dbReference type="ChEBI" id="CHEBI:29105"/>
        <note>catalytic</note>
    </ligand>
</feature>
<dbReference type="GO" id="GO:0008237">
    <property type="term" value="F:metallopeptidase activity"/>
    <property type="evidence" value="ECO:0007669"/>
    <property type="project" value="InterPro"/>
</dbReference>
<accession>A0A9X3XHJ3</accession>
<keyword evidence="6" id="KW-1185">Reference proteome</keyword>
<feature type="binding site" evidence="2">
    <location>
        <position position="285"/>
    </location>
    <ligand>
        <name>Zn(2+)</name>
        <dbReference type="ChEBI" id="CHEBI:29105"/>
        <note>catalytic</note>
    </ligand>
</feature>
<organism evidence="5 6">
    <name type="scientific">Polyangium jinanense</name>
    <dbReference type="NCBI Taxonomy" id="2829994"/>
    <lineage>
        <taxon>Bacteria</taxon>
        <taxon>Pseudomonadati</taxon>
        <taxon>Myxococcota</taxon>
        <taxon>Polyangia</taxon>
        <taxon>Polyangiales</taxon>
        <taxon>Polyangiaceae</taxon>
        <taxon>Polyangium</taxon>
    </lineage>
</organism>
<sequence length="433" mass="46317">MKHLFTLAWASIPLFLLAGCGDGGEGPEPGPIPVAPTENLDRDILSTALALDVTAMTGEATIDLAPAGKPGASFEVAGLVIQSVEDASGQLEYAVQDGRLDVGVKESAENTTLQIKYAFTTQKNFDGYLAEELTFLWPRFCGNLFPCKSVPSEGVKFEMTLSGVPMGKDAVFPAEIPADAPTYMPAFALGEYTHVALGTTTAGTKVSVYHLPGEEAAATEGTKDLAAVFDWLEKTYGAYSFGGEVGSVSAKWGPGAYGGMEHHPYWHVGSDSMNDPVTHAHEAAHGWFGNGVRIACWEDFVLSEGTVSYLAARGLEAVGGTAVGEAIWSDYQTQLDAVIMEQDTVLMLDTCNTIDLITHPLWSTVTYMKGAFFYRAVEAQVGRDKLDAALAKFYGTFKNRAARMQDMIDTIEAETGADISVHVNGWLKGLGKP</sequence>
<evidence type="ECO:0000313" key="5">
    <source>
        <dbReference type="EMBL" id="MDC3988141.1"/>
    </source>
</evidence>
<proteinExistence type="predicted"/>
<feature type="signal peptide" evidence="3">
    <location>
        <begin position="1"/>
        <end position="18"/>
    </location>
</feature>
<dbReference type="AlphaFoldDB" id="A0A9X3XHJ3"/>
<dbReference type="Pfam" id="PF01433">
    <property type="entry name" value="Peptidase_M1"/>
    <property type="match status" value="1"/>
</dbReference>
<dbReference type="InterPro" id="IPR027268">
    <property type="entry name" value="Peptidase_M4/M1_CTD_sf"/>
</dbReference>
<feature type="active site" description="Proton acceptor" evidence="1">
    <location>
        <position position="282"/>
    </location>
</feature>
<comment type="cofactor">
    <cofactor evidence="2">
        <name>Zn(2+)</name>
        <dbReference type="ChEBI" id="CHEBI:29105"/>
    </cofactor>
    <text evidence="2">Binds 1 zinc ion per subunit.</text>
</comment>